<reference evidence="1 2" key="1">
    <citation type="submission" date="2024-04" db="EMBL/GenBank/DDBJ databases">
        <title>Tritrichomonas musculus Genome.</title>
        <authorList>
            <person name="Alves-Ferreira E."/>
            <person name="Grigg M."/>
            <person name="Lorenzi H."/>
            <person name="Galac M."/>
        </authorList>
    </citation>
    <scope>NUCLEOTIDE SEQUENCE [LARGE SCALE GENOMIC DNA]</scope>
    <source>
        <strain evidence="1 2">EAF2021</strain>
    </source>
</reference>
<gene>
    <name evidence="1" type="ORF">M9Y10_033936</name>
</gene>
<protein>
    <submittedName>
        <fullName evidence="1">Uncharacterized protein</fullName>
    </submittedName>
</protein>
<proteinExistence type="predicted"/>
<evidence type="ECO:0000313" key="2">
    <source>
        <dbReference type="Proteomes" id="UP001470230"/>
    </source>
</evidence>
<comment type="caution">
    <text evidence="1">The sequence shown here is derived from an EMBL/GenBank/DDBJ whole genome shotgun (WGS) entry which is preliminary data.</text>
</comment>
<keyword evidence="2" id="KW-1185">Reference proteome</keyword>
<sequence length="222" mass="25810">MHQCDPTISNLAISQLVSQNSNRYNQIINNLLIENIIIAIEAISCGYSTELEDECVSKLRIISAIFDNEELFNEINKKQKDKKQIDDIIEELQIYQQISPSFFEKYVNQNIEILCDHLSKEKVDVKMTNLPKTIFYSIVTNENFKVAYNDKLFEIINTIISNESEEKIKNIELYETVDITKLSGSKLKEMVLNLDYTEMTGTMWRKICEVILNGLKEKVKNH</sequence>
<dbReference type="Proteomes" id="UP001470230">
    <property type="component" value="Unassembled WGS sequence"/>
</dbReference>
<dbReference type="EMBL" id="JAPFFF010000005">
    <property type="protein sequence ID" value="KAK8889191.1"/>
    <property type="molecule type" value="Genomic_DNA"/>
</dbReference>
<organism evidence="1 2">
    <name type="scientific">Tritrichomonas musculus</name>
    <dbReference type="NCBI Taxonomy" id="1915356"/>
    <lineage>
        <taxon>Eukaryota</taxon>
        <taxon>Metamonada</taxon>
        <taxon>Parabasalia</taxon>
        <taxon>Tritrichomonadida</taxon>
        <taxon>Tritrichomonadidae</taxon>
        <taxon>Tritrichomonas</taxon>
    </lineage>
</organism>
<name>A0ABR2KEI1_9EUKA</name>
<accession>A0ABR2KEI1</accession>
<evidence type="ECO:0000313" key="1">
    <source>
        <dbReference type="EMBL" id="KAK8889191.1"/>
    </source>
</evidence>